<dbReference type="KEGG" id="syc:syc1925_c"/>
<dbReference type="GO" id="GO:0045892">
    <property type="term" value="P:negative regulation of DNA-templated transcription"/>
    <property type="evidence" value="ECO:0007669"/>
    <property type="project" value="TreeGrafter"/>
</dbReference>
<evidence type="ECO:0000256" key="1">
    <source>
        <dbReference type="ARBA" id="ARBA00007957"/>
    </source>
</evidence>
<comment type="similarity">
    <text evidence="1">Belongs to the Fur family.</text>
</comment>
<keyword evidence="2" id="KW-0678">Repressor</keyword>
<keyword evidence="4" id="KW-0805">Transcription regulation</keyword>
<name>A0A0H3K4C4_SYNP6</name>
<sequence>MPTVTVSSLSAVRVAALRSALEQAGYRLTPQRYWIAEIFEGLAQGEHLSAIDLQRHLSDRQTPLSKSTIYRSLESLCHAAWLRCITLDRKQRCYELNREGTHYHLTCLHCQAVIEFLDDRVIHLSEGIADRYGFQLLNCQLLIMGICAACRY</sequence>
<dbReference type="InterPro" id="IPR002481">
    <property type="entry name" value="FUR"/>
</dbReference>
<keyword evidence="6" id="KW-0804">Transcription</keyword>
<organism evidence="8 9">
    <name type="scientific">Synechococcus sp. (strain ATCC 27144 / PCC 6301 / SAUG 1402/1)</name>
    <name type="common">Anacystis nidulans</name>
    <dbReference type="NCBI Taxonomy" id="269084"/>
    <lineage>
        <taxon>Bacteria</taxon>
        <taxon>Bacillati</taxon>
        <taxon>Cyanobacteriota</taxon>
        <taxon>Cyanophyceae</taxon>
        <taxon>Synechococcales</taxon>
        <taxon>Synechococcaceae</taxon>
        <taxon>Synechococcus</taxon>
    </lineage>
</organism>
<evidence type="ECO:0000256" key="6">
    <source>
        <dbReference type="ARBA" id="ARBA00023163"/>
    </source>
</evidence>
<protein>
    <submittedName>
        <fullName evidence="8">Ferric uptake regulation protein</fullName>
    </submittedName>
</protein>
<comment type="cofactor">
    <cofactor evidence="7">
        <name>Zn(2+)</name>
        <dbReference type="ChEBI" id="CHEBI:29105"/>
    </cofactor>
    <text evidence="7">Binds 1 zinc ion per subunit.</text>
</comment>
<proteinExistence type="inferred from homology"/>
<dbReference type="AlphaFoldDB" id="A0A0H3K4C4"/>
<dbReference type="Gene3D" id="1.10.10.10">
    <property type="entry name" value="Winged helix-like DNA-binding domain superfamily/Winged helix DNA-binding domain"/>
    <property type="match status" value="1"/>
</dbReference>
<feature type="binding site" evidence="7">
    <location>
        <position position="110"/>
    </location>
    <ligand>
        <name>Zn(2+)</name>
        <dbReference type="ChEBI" id="CHEBI:29105"/>
    </ligand>
</feature>
<evidence type="ECO:0000256" key="5">
    <source>
        <dbReference type="ARBA" id="ARBA00023125"/>
    </source>
</evidence>
<dbReference type="InterPro" id="IPR036388">
    <property type="entry name" value="WH-like_DNA-bd_sf"/>
</dbReference>
<dbReference type="InterPro" id="IPR043135">
    <property type="entry name" value="Fur_C"/>
</dbReference>
<dbReference type="GO" id="GO:0003700">
    <property type="term" value="F:DNA-binding transcription factor activity"/>
    <property type="evidence" value="ECO:0007669"/>
    <property type="project" value="InterPro"/>
</dbReference>
<dbReference type="eggNOG" id="COG0735">
    <property type="taxonomic scope" value="Bacteria"/>
</dbReference>
<dbReference type="SUPFAM" id="SSF46785">
    <property type="entry name" value="Winged helix' DNA-binding domain"/>
    <property type="match status" value="1"/>
</dbReference>
<feature type="binding site" evidence="7">
    <location>
        <position position="107"/>
    </location>
    <ligand>
        <name>Zn(2+)</name>
        <dbReference type="ChEBI" id="CHEBI:29105"/>
    </ligand>
</feature>
<evidence type="ECO:0000313" key="9">
    <source>
        <dbReference type="Proteomes" id="UP000001175"/>
    </source>
</evidence>
<dbReference type="PANTHER" id="PTHR33202:SF19">
    <property type="entry name" value="FERRIC UPTAKE REGULATION PROTEIN"/>
    <property type="match status" value="1"/>
</dbReference>
<dbReference type="Pfam" id="PF01475">
    <property type="entry name" value="FUR"/>
    <property type="match status" value="1"/>
</dbReference>
<reference evidence="8 9" key="1">
    <citation type="journal article" date="2007" name="Photosyn. Res.">
        <title>Complete nucleotide sequence of the freshwater unicellular cyanobacterium Synechococcus elongatus PCC 6301 chromosome: gene content and organization.</title>
        <authorList>
            <person name="Sugita C."/>
            <person name="Ogata K."/>
            <person name="Shikata M."/>
            <person name="Jikuya H."/>
            <person name="Takano J."/>
            <person name="Furumichi M."/>
            <person name="Kanehisa M."/>
            <person name="Omata T."/>
            <person name="Sugiura M."/>
            <person name="Sugita M."/>
        </authorList>
    </citation>
    <scope>NUCLEOTIDE SEQUENCE [LARGE SCALE GENOMIC DNA]</scope>
    <source>
        <strain evidence="9">ATCC 27144 / PCC 6301 / SAUG 1402/1</strain>
    </source>
</reference>
<dbReference type="GO" id="GO:0008270">
    <property type="term" value="F:zinc ion binding"/>
    <property type="evidence" value="ECO:0007669"/>
    <property type="project" value="TreeGrafter"/>
</dbReference>
<evidence type="ECO:0000256" key="4">
    <source>
        <dbReference type="ARBA" id="ARBA00023015"/>
    </source>
</evidence>
<accession>A0A0H3K4C4</accession>
<keyword evidence="3 7" id="KW-0862">Zinc</keyword>
<evidence type="ECO:0000256" key="3">
    <source>
        <dbReference type="ARBA" id="ARBA00022833"/>
    </source>
</evidence>
<feature type="binding site" evidence="7">
    <location>
        <position position="150"/>
    </location>
    <ligand>
        <name>Zn(2+)</name>
        <dbReference type="ChEBI" id="CHEBI:29105"/>
    </ligand>
</feature>
<dbReference type="Gene3D" id="3.30.1490.190">
    <property type="match status" value="1"/>
</dbReference>
<dbReference type="GO" id="GO:1900376">
    <property type="term" value="P:regulation of secondary metabolite biosynthetic process"/>
    <property type="evidence" value="ECO:0007669"/>
    <property type="project" value="TreeGrafter"/>
</dbReference>
<gene>
    <name evidence="8" type="primary">fur</name>
    <name evidence="8" type="ordered locus">syc1925_c</name>
</gene>
<dbReference type="CDD" id="cd07153">
    <property type="entry name" value="Fur_like"/>
    <property type="match status" value="1"/>
</dbReference>
<evidence type="ECO:0000313" key="8">
    <source>
        <dbReference type="EMBL" id="BAD80115.1"/>
    </source>
</evidence>
<dbReference type="PANTHER" id="PTHR33202">
    <property type="entry name" value="ZINC UPTAKE REGULATION PROTEIN"/>
    <property type="match status" value="1"/>
</dbReference>
<dbReference type="InterPro" id="IPR036390">
    <property type="entry name" value="WH_DNA-bd_sf"/>
</dbReference>
<dbReference type="GO" id="GO:0000976">
    <property type="term" value="F:transcription cis-regulatory region binding"/>
    <property type="evidence" value="ECO:0007669"/>
    <property type="project" value="TreeGrafter"/>
</dbReference>
<evidence type="ECO:0000256" key="7">
    <source>
        <dbReference type="PIRSR" id="PIRSR602481-1"/>
    </source>
</evidence>
<feature type="binding site" evidence="7">
    <location>
        <position position="147"/>
    </location>
    <ligand>
        <name>Zn(2+)</name>
        <dbReference type="ChEBI" id="CHEBI:29105"/>
    </ligand>
</feature>
<dbReference type="EMBL" id="AP008231">
    <property type="protein sequence ID" value="BAD80115.1"/>
    <property type="molecule type" value="Genomic_DNA"/>
</dbReference>
<keyword evidence="5" id="KW-0238">DNA-binding</keyword>
<dbReference type="Proteomes" id="UP000001175">
    <property type="component" value="Chromosome"/>
</dbReference>
<evidence type="ECO:0000256" key="2">
    <source>
        <dbReference type="ARBA" id="ARBA00022491"/>
    </source>
</evidence>
<keyword evidence="7" id="KW-0479">Metal-binding</keyword>